<accession>A0A7G6Y7T3</accession>
<sequence>MSRIFTSKFNPGRARWELVVSPRGDVYAFPLTLPIAQRQVLGGHRRYLVGKVAKRQETWTAAGPSGLVYGTTFPTLPSALEAIADEVDLAPVP</sequence>
<dbReference type="EMBL" id="CP043641">
    <property type="protein sequence ID" value="QNE34548.1"/>
    <property type="molecule type" value="Genomic_DNA"/>
</dbReference>
<gene>
    <name evidence="1" type="ORF">F1C12_05020</name>
</gene>
<protein>
    <submittedName>
        <fullName evidence="1">Uncharacterized protein</fullName>
    </submittedName>
</protein>
<organism evidence="1 2">
    <name type="scientific">Leifsonia shinshuensis</name>
    <dbReference type="NCBI Taxonomy" id="150026"/>
    <lineage>
        <taxon>Bacteria</taxon>
        <taxon>Bacillati</taxon>
        <taxon>Actinomycetota</taxon>
        <taxon>Actinomycetes</taxon>
        <taxon>Micrococcales</taxon>
        <taxon>Microbacteriaceae</taxon>
        <taxon>Leifsonia</taxon>
    </lineage>
</organism>
<proteinExistence type="predicted"/>
<dbReference type="RefSeq" id="WP_185277713.1">
    <property type="nucleotide sequence ID" value="NZ_CP043641.1"/>
</dbReference>
<name>A0A7G6Y7T3_9MICO</name>
<dbReference type="KEGG" id="lse:F1C12_05020"/>
<dbReference type="AlphaFoldDB" id="A0A7G6Y7T3"/>
<reference evidence="2" key="1">
    <citation type="submission" date="2019-09" db="EMBL/GenBank/DDBJ databases">
        <title>Antimicrobial potential of Antarctic Bacteria.</title>
        <authorList>
            <person name="Benaud N."/>
            <person name="Edwards R.J."/>
            <person name="Ferrari B.C."/>
        </authorList>
    </citation>
    <scope>NUCLEOTIDE SEQUENCE [LARGE SCALE GENOMIC DNA]</scope>
    <source>
        <strain evidence="2">INR9</strain>
    </source>
</reference>
<evidence type="ECO:0000313" key="2">
    <source>
        <dbReference type="Proteomes" id="UP000515511"/>
    </source>
</evidence>
<dbReference type="Proteomes" id="UP000515511">
    <property type="component" value="Chromosome"/>
</dbReference>
<evidence type="ECO:0000313" key="1">
    <source>
        <dbReference type="EMBL" id="QNE34548.1"/>
    </source>
</evidence>